<dbReference type="EMBL" id="RAWB01000905">
    <property type="protein sequence ID" value="RKH37596.1"/>
    <property type="molecule type" value="Genomic_DNA"/>
</dbReference>
<sequence>MTISMSSASTPVFVSILKALSKCIGKARAHAEAKKFDPNVLVTVRLAPDMLPFKNQVLIACDSAKGCVARLSGVEAPVYEDNESSLSELEARIAKTIAFIESVPAEKLNGTEEKSISVPRRGFDPMQFTGEAYLKEFALPNFFFHATTAYALLRHNGVDLGKADFLGGGR</sequence>
<dbReference type="AlphaFoldDB" id="A0A3A8MZZ9"/>
<dbReference type="PANTHER" id="PTHR36922:SF1">
    <property type="entry name" value="DUF1993 DOMAIN-CONTAINING PROTEIN"/>
    <property type="match status" value="1"/>
</dbReference>
<dbReference type="InterPro" id="IPR034660">
    <property type="entry name" value="DinB/YfiT-like"/>
</dbReference>
<proteinExistence type="predicted"/>
<dbReference type="Gene3D" id="1.20.120.450">
    <property type="entry name" value="dinb family like domain"/>
    <property type="match status" value="1"/>
</dbReference>
<evidence type="ECO:0000313" key="2">
    <source>
        <dbReference type="Proteomes" id="UP000272888"/>
    </source>
</evidence>
<dbReference type="SUPFAM" id="SSF109854">
    <property type="entry name" value="DinB/YfiT-like putative metalloenzymes"/>
    <property type="match status" value="1"/>
</dbReference>
<gene>
    <name evidence="1" type="ORF">D7V93_41920</name>
</gene>
<protein>
    <submittedName>
        <fullName evidence="1">DUF1993 domain-containing protein</fullName>
    </submittedName>
</protein>
<reference evidence="2" key="1">
    <citation type="submission" date="2018-09" db="EMBL/GenBank/DDBJ databases">
        <authorList>
            <person name="Livingstone P.G."/>
            <person name="Whitworth D.E."/>
        </authorList>
    </citation>
    <scope>NUCLEOTIDE SEQUENCE [LARGE SCALE GENOMIC DNA]</scope>
    <source>
        <strain evidence="2">CA051B</strain>
    </source>
</reference>
<evidence type="ECO:0000313" key="1">
    <source>
        <dbReference type="EMBL" id="RKH37596.1"/>
    </source>
</evidence>
<dbReference type="RefSeq" id="WP_120648552.1">
    <property type="nucleotide sequence ID" value="NZ_RAWB01000905.1"/>
</dbReference>
<name>A0A3A8MZZ9_9BACT</name>
<dbReference type="InterPro" id="IPR018531">
    <property type="entry name" value="DUF1993"/>
</dbReference>
<organism evidence="1 2">
    <name type="scientific">Corallococcus llansteffanensis</name>
    <dbReference type="NCBI Taxonomy" id="2316731"/>
    <lineage>
        <taxon>Bacteria</taxon>
        <taxon>Pseudomonadati</taxon>
        <taxon>Myxococcota</taxon>
        <taxon>Myxococcia</taxon>
        <taxon>Myxococcales</taxon>
        <taxon>Cystobacterineae</taxon>
        <taxon>Myxococcaceae</taxon>
        <taxon>Corallococcus</taxon>
    </lineage>
</organism>
<accession>A0A3A8MZZ9</accession>
<dbReference type="Proteomes" id="UP000272888">
    <property type="component" value="Unassembled WGS sequence"/>
</dbReference>
<keyword evidence="2" id="KW-1185">Reference proteome</keyword>
<dbReference type="Pfam" id="PF09351">
    <property type="entry name" value="DUF1993"/>
    <property type="match status" value="1"/>
</dbReference>
<dbReference type="PANTHER" id="PTHR36922">
    <property type="entry name" value="BLL2446 PROTEIN"/>
    <property type="match status" value="1"/>
</dbReference>
<comment type="caution">
    <text evidence="1">The sequence shown here is derived from an EMBL/GenBank/DDBJ whole genome shotgun (WGS) entry which is preliminary data.</text>
</comment>